<organism evidence="2">
    <name type="scientific">Tanacetum cinerariifolium</name>
    <name type="common">Dalmatian daisy</name>
    <name type="synonym">Chrysanthemum cinerariifolium</name>
    <dbReference type="NCBI Taxonomy" id="118510"/>
    <lineage>
        <taxon>Eukaryota</taxon>
        <taxon>Viridiplantae</taxon>
        <taxon>Streptophyta</taxon>
        <taxon>Embryophyta</taxon>
        <taxon>Tracheophyta</taxon>
        <taxon>Spermatophyta</taxon>
        <taxon>Magnoliopsida</taxon>
        <taxon>eudicotyledons</taxon>
        <taxon>Gunneridae</taxon>
        <taxon>Pentapetalae</taxon>
        <taxon>asterids</taxon>
        <taxon>campanulids</taxon>
        <taxon>Asterales</taxon>
        <taxon>Asteraceae</taxon>
        <taxon>Asteroideae</taxon>
        <taxon>Anthemideae</taxon>
        <taxon>Anthemidinae</taxon>
        <taxon>Tanacetum</taxon>
    </lineage>
</organism>
<dbReference type="EMBL" id="BKCJ010252057">
    <property type="protein sequence ID" value="GEZ20466.1"/>
    <property type="molecule type" value="Genomic_DNA"/>
</dbReference>
<dbReference type="InterPro" id="IPR056924">
    <property type="entry name" value="SH3_Tf2-1"/>
</dbReference>
<dbReference type="GO" id="GO:0003964">
    <property type="term" value="F:RNA-directed DNA polymerase activity"/>
    <property type="evidence" value="ECO:0007669"/>
    <property type="project" value="UniProtKB-KW"/>
</dbReference>
<proteinExistence type="predicted"/>
<dbReference type="PANTHER" id="PTHR46148">
    <property type="entry name" value="CHROMO DOMAIN-CONTAINING PROTEIN"/>
    <property type="match status" value="1"/>
</dbReference>
<keyword evidence="2" id="KW-0548">Nucleotidyltransferase</keyword>
<reference evidence="2" key="1">
    <citation type="journal article" date="2019" name="Sci. Rep.">
        <title>Draft genome of Tanacetum cinerariifolium, the natural source of mosquito coil.</title>
        <authorList>
            <person name="Yamashiro T."/>
            <person name="Shiraishi A."/>
            <person name="Satake H."/>
            <person name="Nakayama K."/>
        </authorList>
    </citation>
    <scope>NUCLEOTIDE SEQUENCE</scope>
</reference>
<keyword evidence="2" id="KW-0808">Transferase</keyword>
<evidence type="ECO:0000259" key="1">
    <source>
        <dbReference type="Pfam" id="PF24626"/>
    </source>
</evidence>
<keyword evidence="2" id="KW-0695">RNA-directed DNA polymerase</keyword>
<accession>A0A699I4K1</accession>
<dbReference type="Pfam" id="PF24626">
    <property type="entry name" value="SH3_Tf2-1"/>
    <property type="match status" value="1"/>
</dbReference>
<sequence length="211" mass="25043">MFAEAGILIDDELVKLIDITLEQWKQFEEYMKIKRRLEVNGINTDLECDPTNVEFQKWKFTKNDLSMQHEIMYGQTPPLHIPYMAKDCDVEIKQRFNKEFQVSDWVYLKLQPYRLLTIRQGKHHKLSSKYFRPFQVIDWIGKVTYKLRLSHYAKVHPVFHVSQLKPCYVEAATMGKFSQCDDEGLLVASPLKLLERKLVKQNNRMVIYGLI</sequence>
<gene>
    <name evidence="2" type="ORF">Tci_492439</name>
</gene>
<comment type="caution">
    <text evidence="2">The sequence shown here is derived from an EMBL/GenBank/DDBJ whole genome shotgun (WGS) entry which is preliminary data.</text>
</comment>
<evidence type="ECO:0000313" key="2">
    <source>
        <dbReference type="EMBL" id="GEZ20466.1"/>
    </source>
</evidence>
<protein>
    <submittedName>
        <fullName evidence="2">Reverse transcriptase</fullName>
    </submittedName>
</protein>
<dbReference type="PANTHER" id="PTHR46148:SF57">
    <property type="entry name" value="OS12G0499874 PROTEIN"/>
    <property type="match status" value="1"/>
</dbReference>
<feature type="domain" description="Tf2-1-like SH3-like" evidence="1">
    <location>
        <begin position="104"/>
        <end position="167"/>
    </location>
</feature>
<name>A0A699I4K1_TANCI</name>
<dbReference type="AlphaFoldDB" id="A0A699I4K1"/>